<evidence type="ECO:0000313" key="5">
    <source>
        <dbReference type="Proteomes" id="UP000281553"/>
    </source>
</evidence>
<evidence type="ECO:0000256" key="3">
    <source>
        <dbReference type="SAM" id="SignalP"/>
    </source>
</evidence>
<protein>
    <recommendedName>
        <fullName evidence="6">G-protein coupled receptors family 1 profile domain-containing protein</fullName>
    </recommendedName>
</protein>
<feature type="chain" id="PRO_5018247474" description="G-protein coupled receptors family 1 profile domain-containing protein" evidence="3">
    <location>
        <begin position="20"/>
        <end position="490"/>
    </location>
</feature>
<evidence type="ECO:0000313" key="4">
    <source>
        <dbReference type="EMBL" id="VDN09528.1"/>
    </source>
</evidence>
<organism evidence="4 5">
    <name type="scientific">Dibothriocephalus latus</name>
    <name type="common">Fish tapeworm</name>
    <name type="synonym">Diphyllobothrium latum</name>
    <dbReference type="NCBI Taxonomy" id="60516"/>
    <lineage>
        <taxon>Eukaryota</taxon>
        <taxon>Metazoa</taxon>
        <taxon>Spiralia</taxon>
        <taxon>Lophotrochozoa</taxon>
        <taxon>Platyhelminthes</taxon>
        <taxon>Cestoda</taxon>
        <taxon>Eucestoda</taxon>
        <taxon>Diphyllobothriidea</taxon>
        <taxon>Diphyllobothriidae</taxon>
        <taxon>Dibothriocephalus</taxon>
    </lineage>
</organism>
<keyword evidence="2" id="KW-0812">Transmembrane</keyword>
<feature type="region of interest" description="Disordered" evidence="1">
    <location>
        <begin position="300"/>
        <end position="326"/>
    </location>
</feature>
<feature type="transmembrane region" description="Helical" evidence="2">
    <location>
        <begin position="456"/>
        <end position="475"/>
    </location>
</feature>
<feature type="region of interest" description="Disordered" evidence="1">
    <location>
        <begin position="225"/>
        <end position="257"/>
    </location>
</feature>
<keyword evidence="5" id="KW-1185">Reference proteome</keyword>
<proteinExistence type="predicted"/>
<gene>
    <name evidence="4" type="ORF">DILT_LOCUS5359</name>
</gene>
<dbReference type="AlphaFoldDB" id="A0A3P7LI12"/>
<reference evidence="4 5" key="1">
    <citation type="submission" date="2018-11" db="EMBL/GenBank/DDBJ databases">
        <authorList>
            <consortium name="Pathogen Informatics"/>
        </authorList>
    </citation>
    <scope>NUCLEOTIDE SEQUENCE [LARGE SCALE GENOMIC DNA]</scope>
</reference>
<evidence type="ECO:0000256" key="1">
    <source>
        <dbReference type="SAM" id="MobiDB-lite"/>
    </source>
</evidence>
<keyword evidence="2" id="KW-1133">Transmembrane helix</keyword>
<dbReference type="EMBL" id="UYRU01047254">
    <property type="protein sequence ID" value="VDN09528.1"/>
    <property type="molecule type" value="Genomic_DNA"/>
</dbReference>
<dbReference type="Proteomes" id="UP000281553">
    <property type="component" value="Unassembled WGS sequence"/>
</dbReference>
<sequence>MIKNYQLCLLLELLLFTAADFLGQQSKNDTQLAVSEDLTDLTTLLDTAIPEDATGAKGETVGPTTTEAIPEITSSKTTLKVTVKDWFYKFDTLDATSISSVSSADLSAAVTEEPTEAAIPTDSLDQKTQNDIQSTIPEELDDTTRLIQLATTLLDDGITEDLKEGDVITDDLNIIEADSENTPAKTTMMVTEKDRFNEFDASSAISISAVSNDDLFVAVTEEPTETAISTDIPDQQSENDTQTTVLEDPNDTTDQMQFKTTVPDDATTEDAMIGEFYTDGLTTTVAMSQTTPGKTTVAVTEQEESTDVDAWSTTSPSTVSSTTSTSTVASTTSTSTVSSTELPTTITEETANVSIFVNDTLVELNETLQTETSPNQTLVIEVTTTVKPGRPPPHPCLADIDEGEPEFQRYICVGNVVVSYFATIFLLTLILFGVSNRGFKVLVAHHFYCLMKAYKPELAILLFFVFFVNINPYFFRHLRCVLNAKASANL</sequence>
<feature type="compositionally biased region" description="Low complexity" evidence="1">
    <location>
        <begin position="312"/>
        <end position="326"/>
    </location>
</feature>
<feature type="transmembrane region" description="Helical" evidence="2">
    <location>
        <begin position="417"/>
        <end position="435"/>
    </location>
</feature>
<keyword evidence="3" id="KW-0732">Signal</keyword>
<feature type="compositionally biased region" description="Polar residues" evidence="1">
    <location>
        <begin position="226"/>
        <end position="245"/>
    </location>
</feature>
<keyword evidence="2" id="KW-0472">Membrane</keyword>
<accession>A0A3P7LI12</accession>
<name>A0A3P7LI12_DIBLA</name>
<evidence type="ECO:0008006" key="6">
    <source>
        <dbReference type="Google" id="ProtNLM"/>
    </source>
</evidence>
<evidence type="ECO:0000256" key="2">
    <source>
        <dbReference type="SAM" id="Phobius"/>
    </source>
</evidence>
<feature type="signal peptide" evidence="3">
    <location>
        <begin position="1"/>
        <end position="19"/>
    </location>
</feature>